<dbReference type="SUPFAM" id="SSF100895">
    <property type="entry name" value="Kazal-type serine protease inhibitors"/>
    <property type="match status" value="3"/>
</dbReference>
<keyword evidence="1" id="KW-0646">Protease inhibitor</keyword>
<organism evidence="5 6">
    <name type="scientific">Oncorhynchus mykiss</name>
    <name type="common">Rainbow trout</name>
    <name type="synonym">Salmo gairdneri</name>
    <dbReference type="NCBI Taxonomy" id="8022"/>
    <lineage>
        <taxon>Eukaryota</taxon>
        <taxon>Metazoa</taxon>
        <taxon>Chordata</taxon>
        <taxon>Craniata</taxon>
        <taxon>Vertebrata</taxon>
        <taxon>Euteleostomi</taxon>
        <taxon>Actinopterygii</taxon>
        <taxon>Neopterygii</taxon>
        <taxon>Teleostei</taxon>
        <taxon>Protacanthopterygii</taxon>
        <taxon>Salmoniformes</taxon>
        <taxon>Salmonidae</taxon>
        <taxon>Salmoninae</taxon>
        <taxon>Oncorhynchus</taxon>
    </lineage>
</organism>
<evidence type="ECO:0000259" key="4">
    <source>
        <dbReference type="PROSITE" id="PS51465"/>
    </source>
</evidence>
<dbReference type="Pfam" id="PF00050">
    <property type="entry name" value="Kazal_1"/>
    <property type="match status" value="1"/>
</dbReference>
<dbReference type="EMBL" id="FR918085">
    <property type="protein sequence ID" value="CDQ94575.1"/>
    <property type="molecule type" value="Genomic_DNA"/>
</dbReference>
<reference evidence="5" key="2">
    <citation type="submission" date="2014-03" db="EMBL/GenBank/DDBJ databases">
        <authorList>
            <person name="Genoscope - CEA"/>
        </authorList>
    </citation>
    <scope>NUCLEOTIDE SEQUENCE</scope>
</reference>
<feature type="domain" description="Kazal-like" evidence="4">
    <location>
        <begin position="46"/>
        <end position="101"/>
    </location>
</feature>
<dbReference type="InterPro" id="IPR002350">
    <property type="entry name" value="Kazal_dom"/>
</dbReference>
<dbReference type="AlphaFoldDB" id="A0A060YZW3"/>
<dbReference type="InterPro" id="IPR036058">
    <property type="entry name" value="Kazal_dom_sf"/>
</dbReference>
<evidence type="ECO:0000313" key="5">
    <source>
        <dbReference type="EMBL" id="CDQ94575.1"/>
    </source>
</evidence>
<feature type="domain" description="Kazal-like" evidence="4">
    <location>
        <begin position="190"/>
        <end position="245"/>
    </location>
</feature>
<evidence type="ECO:0000313" key="6">
    <source>
        <dbReference type="Proteomes" id="UP000193380"/>
    </source>
</evidence>
<keyword evidence="3" id="KW-1015">Disulfide bond</keyword>
<dbReference type="Gene3D" id="3.30.60.30">
    <property type="match status" value="3"/>
</dbReference>
<dbReference type="FunFam" id="3.30.60.30:FF:000024">
    <property type="entry name" value="Transmembrane agrin"/>
    <property type="match status" value="1"/>
</dbReference>
<dbReference type="GO" id="GO:0030154">
    <property type="term" value="P:cell differentiation"/>
    <property type="evidence" value="ECO:0007669"/>
    <property type="project" value="TreeGrafter"/>
</dbReference>
<name>A0A060YZW3_ONCMY</name>
<dbReference type="CDD" id="cd00104">
    <property type="entry name" value="KAZAL_FS"/>
    <property type="match status" value="3"/>
</dbReference>
<feature type="domain" description="Kazal-like" evidence="4">
    <location>
        <begin position="128"/>
        <end position="173"/>
    </location>
</feature>
<evidence type="ECO:0000256" key="3">
    <source>
        <dbReference type="ARBA" id="ARBA00023157"/>
    </source>
</evidence>
<dbReference type="SMART" id="SM00280">
    <property type="entry name" value="KAZAL"/>
    <property type="match status" value="3"/>
</dbReference>
<keyword evidence="2" id="KW-0722">Serine protease inhibitor</keyword>
<dbReference type="InterPro" id="IPR050653">
    <property type="entry name" value="Prot_Inhib_GrowthFact_Antg"/>
</dbReference>
<protein>
    <recommendedName>
        <fullName evidence="4">Kazal-like domain-containing protein</fullName>
    </recommendedName>
</protein>
<sequence>PPTPHTHTHTNPNTNSTSVFSLPAALEDPCSEVTCSYGSTCIQSSDSLSAKCMCPLSCDGKPEQVVCGSDGQDYRNECELYKQACHTQKNFRLQHQGYCNPCKDSENSLNVACRVEPRTRQPLTFAPPESCPPVNEPLCASDSQTYESECHMTRTGMQKGIELRKIHPGRCKKQEMCKVECKFNGVCQVERLGVRCSCEPIQCDGTYKPLCGKDGRSYVNDCERRRAECLAKAHIPVKQQGPCGESGPLGGG</sequence>
<gene>
    <name evidence="5" type="ORF">GSONMT00059442001</name>
</gene>
<dbReference type="PANTHER" id="PTHR10913">
    <property type="entry name" value="FOLLISTATIN-RELATED"/>
    <property type="match status" value="1"/>
</dbReference>
<reference evidence="5" key="1">
    <citation type="journal article" date="2014" name="Nat. Commun.">
        <title>The rainbow trout genome provides novel insights into evolution after whole-genome duplication in vertebrates.</title>
        <authorList>
            <person name="Berthelot C."/>
            <person name="Brunet F."/>
            <person name="Chalopin D."/>
            <person name="Juanchich A."/>
            <person name="Bernard M."/>
            <person name="Noel B."/>
            <person name="Bento P."/>
            <person name="Da Silva C."/>
            <person name="Labadie K."/>
            <person name="Alberti A."/>
            <person name="Aury J.M."/>
            <person name="Louis A."/>
            <person name="Dehais P."/>
            <person name="Bardou P."/>
            <person name="Montfort J."/>
            <person name="Klopp C."/>
            <person name="Cabau C."/>
            <person name="Gaspin C."/>
            <person name="Thorgaard G.H."/>
            <person name="Boussaha M."/>
            <person name="Quillet E."/>
            <person name="Guyomard R."/>
            <person name="Galiana D."/>
            <person name="Bobe J."/>
            <person name="Volff J.N."/>
            <person name="Genet C."/>
            <person name="Wincker P."/>
            <person name="Jaillon O."/>
            <person name="Roest Crollius H."/>
            <person name="Guiguen Y."/>
        </authorList>
    </citation>
    <scope>NUCLEOTIDE SEQUENCE [LARGE SCALE GENOMIC DNA]</scope>
</reference>
<dbReference type="Proteomes" id="UP000193380">
    <property type="component" value="Unassembled WGS sequence"/>
</dbReference>
<dbReference type="PROSITE" id="PS51465">
    <property type="entry name" value="KAZAL_2"/>
    <property type="match status" value="3"/>
</dbReference>
<evidence type="ECO:0000256" key="2">
    <source>
        <dbReference type="ARBA" id="ARBA00022900"/>
    </source>
</evidence>
<dbReference type="PANTHER" id="PTHR10913:SF45">
    <property type="entry name" value="FOLLISTATIN, ISOFORM A-RELATED"/>
    <property type="match status" value="1"/>
</dbReference>
<feature type="non-terminal residue" evidence="5">
    <location>
        <position position="1"/>
    </location>
</feature>
<dbReference type="Pfam" id="PF07648">
    <property type="entry name" value="Kazal_2"/>
    <property type="match status" value="2"/>
</dbReference>
<accession>A0A060YZW3</accession>
<dbReference type="GO" id="GO:0005576">
    <property type="term" value="C:extracellular region"/>
    <property type="evidence" value="ECO:0007669"/>
    <property type="project" value="TreeGrafter"/>
</dbReference>
<evidence type="ECO:0000256" key="1">
    <source>
        <dbReference type="ARBA" id="ARBA00022690"/>
    </source>
</evidence>
<dbReference type="PaxDb" id="8022-A0A060YZW3"/>
<proteinExistence type="predicted"/>
<dbReference type="STRING" id="8022.A0A060YZW3"/>
<dbReference type="FunFam" id="3.30.60.30:FF:000022">
    <property type="entry name" value="Transmembrane agrin"/>
    <property type="match status" value="1"/>
</dbReference>